<dbReference type="AlphaFoldDB" id="A0A392U2F9"/>
<sequence length="48" mass="5532">ASAQQGFVRCNMDAAIFKEWNCYGVEMCLRDARGQFIKAQTLWRHAIP</sequence>
<dbReference type="Proteomes" id="UP000265520">
    <property type="component" value="Unassembled WGS sequence"/>
</dbReference>
<evidence type="ECO:0000313" key="1">
    <source>
        <dbReference type="EMBL" id="MCI67602.1"/>
    </source>
</evidence>
<dbReference type="GO" id="GO:0005840">
    <property type="term" value="C:ribosome"/>
    <property type="evidence" value="ECO:0007669"/>
    <property type="project" value="UniProtKB-KW"/>
</dbReference>
<feature type="non-terminal residue" evidence="1">
    <location>
        <position position="1"/>
    </location>
</feature>
<comment type="caution">
    <text evidence="1">The sequence shown here is derived from an EMBL/GenBank/DDBJ whole genome shotgun (WGS) entry which is preliminary data.</text>
</comment>
<organism evidence="1 2">
    <name type="scientific">Trifolium medium</name>
    <dbReference type="NCBI Taxonomy" id="97028"/>
    <lineage>
        <taxon>Eukaryota</taxon>
        <taxon>Viridiplantae</taxon>
        <taxon>Streptophyta</taxon>
        <taxon>Embryophyta</taxon>
        <taxon>Tracheophyta</taxon>
        <taxon>Spermatophyta</taxon>
        <taxon>Magnoliopsida</taxon>
        <taxon>eudicotyledons</taxon>
        <taxon>Gunneridae</taxon>
        <taxon>Pentapetalae</taxon>
        <taxon>rosids</taxon>
        <taxon>fabids</taxon>
        <taxon>Fabales</taxon>
        <taxon>Fabaceae</taxon>
        <taxon>Papilionoideae</taxon>
        <taxon>50 kb inversion clade</taxon>
        <taxon>NPAAA clade</taxon>
        <taxon>Hologalegina</taxon>
        <taxon>IRL clade</taxon>
        <taxon>Trifolieae</taxon>
        <taxon>Trifolium</taxon>
    </lineage>
</organism>
<reference evidence="1 2" key="1">
    <citation type="journal article" date="2018" name="Front. Plant Sci.">
        <title>Red Clover (Trifolium pratense) and Zigzag Clover (T. medium) - A Picture of Genomic Similarities and Differences.</title>
        <authorList>
            <person name="Dluhosova J."/>
            <person name="Istvanek J."/>
            <person name="Nedelnik J."/>
            <person name="Repkova J."/>
        </authorList>
    </citation>
    <scope>NUCLEOTIDE SEQUENCE [LARGE SCALE GENOMIC DNA]</scope>
    <source>
        <strain evidence="2">cv. 10/8</strain>
        <tissue evidence="1">Leaf</tissue>
    </source>
</reference>
<dbReference type="EMBL" id="LXQA010720166">
    <property type="protein sequence ID" value="MCI67602.1"/>
    <property type="molecule type" value="Genomic_DNA"/>
</dbReference>
<evidence type="ECO:0000313" key="2">
    <source>
        <dbReference type="Proteomes" id="UP000265520"/>
    </source>
</evidence>
<keyword evidence="1" id="KW-0687">Ribonucleoprotein</keyword>
<accession>A0A392U2F9</accession>
<name>A0A392U2F9_9FABA</name>
<keyword evidence="2" id="KW-1185">Reference proteome</keyword>
<keyword evidence="1" id="KW-0689">Ribosomal protein</keyword>
<proteinExistence type="predicted"/>
<protein>
    <submittedName>
        <fullName evidence="1">60S ribosomal protein L23</fullName>
    </submittedName>
</protein>